<feature type="region of interest" description="Disordered" evidence="2">
    <location>
        <begin position="1"/>
        <end position="20"/>
    </location>
</feature>
<evidence type="ECO:0000256" key="2">
    <source>
        <dbReference type="SAM" id="MobiDB-lite"/>
    </source>
</evidence>
<keyword evidence="1" id="KW-0175">Coiled coil</keyword>
<feature type="chain" id="PRO_5047304707" evidence="3">
    <location>
        <begin position="41"/>
        <end position="417"/>
    </location>
</feature>
<comment type="caution">
    <text evidence="5">The sequence shown here is derived from an EMBL/GenBank/DDBJ whole genome shotgun (WGS) entry which is preliminary data.</text>
</comment>
<dbReference type="RefSeq" id="WP_379873290.1">
    <property type="nucleotide sequence ID" value="NZ_JBHTBH010000013.1"/>
</dbReference>
<dbReference type="Proteomes" id="UP001596540">
    <property type="component" value="Unassembled WGS sequence"/>
</dbReference>
<keyword evidence="5" id="KW-0378">Hydrolase</keyword>
<keyword evidence="6" id="KW-1185">Reference proteome</keyword>
<dbReference type="SUPFAM" id="SSF55166">
    <property type="entry name" value="Hedgehog/DD-peptidase"/>
    <property type="match status" value="1"/>
</dbReference>
<protein>
    <submittedName>
        <fullName evidence="5">D-alanyl-D-alanine carboxypeptidase family protein</fullName>
    </submittedName>
</protein>
<proteinExistence type="predicted"/>
<feature type="compositionally biased region" description="Basic and acidic residues" evidence="2">
    <location>
        <begin position="1"/>
        <end position="11"/>
    </location>
</feature>
<keyword evidence="3" id="KW-0732">Signal</keyword>
<evidence type="ECO:0000259" key="4">
    <source>
        <dbReference type="Pfam" id="PF02557"/>
    </source>
</evidence>
<evidence type="ECO:0000256" key="3">
    <source>
        <dbReference type="SAM" id="SignalP"/>
    </source>
</evidence>
<dbReference type="CDD" id="cd14814">
    <property type="entry name" value="Peptidase_M15"/>
    <property type="match status" value="1"/>
</dbReference>
<organism evidence="5 6">
    <name type="scientific">Marinactinospora rubrisoli</name>
    <dbReference type="NCBI Taxonomy" id="2715399"/>
    <lineage>
        <taxon>Bacteria</taxon>
        <taxon>Bacillati</taxon>
        <taxon>Actinomycetota</taxon>
        <taxon>Actinomycetes</taxon>
        <taxon>Streptosporangiales</taxon>
        <taxon>Nocardiopsidaceae</taxon>
        <taxon>Marinactinospora</taxon>
    </lineage>
</organism>
<dbReference type="InterPro" id="IPR009045">
    <property type="entry name" value="Zn_M74/Hedgehog-like"/>
</dbReference>
<sequence length="417" mass="44925">MQLSDRLADRPARRRHRTARAAPAALMLLAAMLAAPAPHATAERAPDTGQIERARRTEAGHAESLAALRTRLAEVRSRLDELQAASEAAVLAHQAQADRLAEAEEELAAAERVAAGAAEARQQRRRGAAGYARSAYQGADLSMMHAWTEPGGPQEVLERSGYMQLLAERQDAVLHRAEAAGVAAETLRRRAAAAREERRLAAESTAETRDAALDAVREQQAAMAGILAEQSELEERLAAARQDTAGLERRRERALRRAERAAGSRTGATGGAVASDAPLPGCTGVAHGHPNGRIPESALCALPQAGEMLRADAAAAFIRLDGAFRKRFGRPMCVTDSYRPLDEQMVLFLEKQPGMAARPGTSRHGLGVAVDLCGGVNRYGSPEYTWMMANAPAYGWHNPPWARGGFEPWHWEFDPAV</sequence>
<dbReference type="Gene3D" id="3.30.1380.10">
    <property type="match status" value="1"/>
</dbReference>
<feature type="coiled-coil region" evidence="1">
    <location>
        <begin position="184"/>
        <end position="257"/>
    </location>
</feature>
<name>A0ABW2KKW0_9ACTN</name>
<dbReference type="GO" id="GO:0004180">
    <property type="term" value="F:carboxypeptidase activity"/>
    <property type="evidence" value="ECO:0007669"/>
    <property type="project" value="UniProtKB-KW"/>
</dbReference>
<evidence type="ECO:0000256" key="1">
    <source>
        <dbReference type="SAM" id="Coils"/>
    </source>
</evidence>
<reference evidence="6" key="1">
    <citation type="journal article" date="2019" name="Int. J. Syst. Evol. Microbiol.">
        <title>The Global Catalogue of Microorganisms (GCM) 10K type strain sequencing project: providing services to taxonomists for standard genome sequencing and annotation.</title>
        <authorList>
            <consortium name="The Broad Institute Genomics Platform"/>
            <consortium name="The Broad Institute Genome Sequencing Center for Infectious Disease"/>
            <person name="Wu L."/>
            <person name="Ma J."/>
        </authorList>
    </citation>
    <scope>NUCLEOTIDE SEQUENCE [LARGE SCALE GENOMIC DNA]</scope>
    <source>
        <strain evidence="6">CGMCC 4.7382</strain>
    </source>
</reference>
<evidence type="ECO:0000313" key="6">
    <source>
        <dbReference type="Proteomes" id="UP001596540"/>
    </source>
</evidence>
<keyword evidence="5" id="KW-0121">Carboxypeptidase</keyword>
<gene>
    <name evidence="5" type="ORF">ACFQRF_23210</name>
</gene>
<dbReference type="Pfam" id="PF02557">
    <property type="entry name" value="VanY"/>
    <property type="match status" value="1"/>
</dbReference>
<keyword evidence="5" id="KW-0645">Protease</keyword>
<feature type="coiled-coil region" evidence="1">
    <location>
        <begin position="65"/>
        <end position="120"/>
    </location>
</feature>
<feature type="domain" description="D-alanyl-D-alanine carboxypeptidase-like core" evidence="4">
    <location>
        <begin position="308"/>
        <end position="414"/>
    </location>
</feature>
<evidence type="ECO:0000313" key="5">
    <source>
        <dbReference type="EMBL" id="MFC7330644.1"/>
    </source>
</evidence>
<dbReference type="InterPro" id="IPR003709">
    <property type="entry name" value="VanY-like_core_dom"/>
</dbReference>
<dbReference type="EMBL" id="JBHTBH010000013">
    <property type="protein sequence ID" value="MFC7330644.1"/>
    <property type="molecule type" value="Genomic_DNA"/>
</dbReference>
<accession>A0ABW2KKW0</accession>
<feature type="signal peptide" evidence="3">
    <location>
        <begin position="1"/>
        <end position="40"/>
    </location>
</feature>